<dbReference type="EMBL" id="JAUJEB010000004">
    <property type="protein sequence ID" value="MDN5214187.1"/>
    <property type="molecule type" value="Genomic_DNA"/>
</dbReference>
<dbReference type="InterPro" id="IPR036514">
    <property type="entry name" value="SGNH_hydro_sf"/>
</dbReference>
<organism evidence="3 4">
    <name type="scientific">Agaribacillus aureus</name>
    <dbReference type="NCBI Taxonomy" id="3051825"/>
    <lineage>
        <taxon>Bacteria</taxon>
        <taxon>Pseudomonadati</taxon>
        <taxon>Bacteroidota</taxon>
        <taxon>Cytophagia</taxon>
        <taxon>Cytophagales</taxon>
        <taxon>Splendidivirgaceae</taxon>
        <taxon>Agaribacillus</taxon>
    </lineage>
</organism>
<keyword evidence="1" id="KW-0812">Transmembrane</keyword>
<evidence type="ECO:0000313" key="3">
    <source>
        <dbReference type="EMBL" id="MDN5214187.1"/>
    </source>
</evidence>
<dbReference type="Gene3D" id="3.40.50.1110">
    <property type="entry name" value="SGNH hydrolase"/>
    <property type="match status" value="1"/>
</dbReference>
<evidence type="ECO:0000256" key="1">
    <source>
        <dbReference type="SAM" id="Phobius"/>
    </source>
</evidence>
<proteinExistence type="predicted"/>
<sequence length="343" mass="40308">MDKQSPKRTLSKKRKIQFTIISLFLAFTIIIAFGEIVIRIFSPQPYLYPRWQFSDGYGAMLYPNVTMTNEMPGKWRFKYKINELQYRGKLIPIAETYSKKNIVILGDSYGFGTGVNDGEQFSAILARKLKRDYDVINLSVGGWGLTQHIRRYQEFGKLYKPEIVVIQYCNNDLKDNFSNKVTVIVDNELEFVDSELSINWVKKYLSNSFIQKSQIYNLFRNNVYKFFEKQAVAEQLNQTEKQNSGISKEEEFYGKLLQIFTRELHEQGIKVILISVNEHLERSQYLRKVVHELSEKKYLDYVNVNPWFKNVDNYESPEGHIWGKKGHKILGENLARVISEDER</sequence>
<keyword evidence="1" id="KW-0472">Membrane</keyword>
<name>A0ABT8LB40_9BACT</name>
<accession>A0ABT8LB40</accession>
<dbReference type="Pfam" id="PF13472">
    <property type="entry name" value="Lipase_GDSL_2"/>
    <property type="match status" value="1"/>
</dbReference>
<dbReference type="GO" id="GO:0016787">
    <property type="term" value="F:hydrolase activity"/>
    <property type="evidence" value="ECO:0007669"/>
    <property type="project" value="UniProtKB-KW"/>
</dbReference>
<dbReference type="CDD" id="cd00229">
    <property type="entry name" value="SGNH_hydrolase"/>
    <property type="match status" value="1"/>
</dbReference>
<protein>
    <submittedName>
        <fullName evidence="3">SGNH/GDSL hydrolase family protein</fullName>
    </submittedName>
</protein>
<keyword evidence="1" id="KW-1133">Transmembrane helix</keyword>
<dbReference type="Proteomes" id="UP001172083">
    <property type="component" value="Unassembled WGS sequence"/>
</dbReference>
<keyword evidence="4" id="KW-1185">Reference proteome</keyword>
<dbReference type="RefSeq" id="WP_346759522.1">
    <property type="nucleotide sequence ID" value="NZ_JAUJEB010000004.1"/>
</dbReference>
<evidence type="ECO:0000313" key="4">
    <source>
        <dbReference type="Proteomes" id="UP001172083"/>
    </source>
</evidence>
<evidence type="ECO:0000259" key="2">
    <source>
        <dbReference type="Pfam" id="PF13472"/>
    </source>
</evidence>
<dbReference type="SUPFAM" id="SSF52266">
    <property type="entry name" value="SGNH hydrolase"/>
    <property type="match status" value="1"/>
</dbReference>
<feature type="transmembrane region" description="Helical" evidence="1">
    <location>
        <begin position="20"/>
        <end position="41"/>
    </location>
</feature>
<gene>
    <name evidence="3" type="ORF">QQ020_19070</name>
</gene>
<reference evidence="3" key="1">
    <citation type="submission" date="2023-06" db="EMBL/GenBank/DDBJ databases">
        <title>Genomic of Agaribacillus aureum.</title>
        <authorList>
            <person name="Wang G."/>
        </authorList>
    </citation>
    <scope>NUCLEOTIDE SEQUENCE</scope>
    <source>
        <strain evidence="3">BMA12</strain>
    </source>
</reference>
<dbReference type="InterPro" id="IPR013830">
    <property type="entry name" value="SGNH_hydro"/>
</dbReference>
<feature type="domain" description="SGNH hydrolase-type esterase" evidence="2">
    <location>
        <begin position="104"/>
        <end position="185"/>
    </location>
</feature>
<comment type="caution">
    <text evidence="3">The sequence shown here is derived from an EMBL/GenBank/DDBJ whole genome shotgun (WGS) entry which is preliminary data.</text>
</comment>
<keyword evidence="3" id="KW-0378">Hydrolase</keyword>